<dbReference type="EMBL" id="SLWR01000008">
    <property type="protein sequence ID" value="TCO45710.1"/>
    <property type="molecule type" value="Genomic_DNA"/>
</dbReference>
<evidence type="ECO:0000313" key="3">
    <source>
        <dbReference type="Proteomes" id="UP000295573"/>
    </source>
</evidence>
<evidence type="ECO:0000313" key="2">
    <source>
        <dbReference type="EMBL" id="TCO45710.1"/>
    </source>
</evidence>
<keyword evidence="3" id="KW-1185">Reference proteome</keyword>
<sequence length="173" mass="19045">MRRGLPRWAKAVVVGVGVVVAALVLAQATGYSVSLRSSVGDRAAVTSLQEIELQRMQALVAADMRYLEHVFAPDYESVPPPGIRLTRQSLLESVADGSLDFIAFEPLTAIEVRLHDGSAVLWYRSSIDILAAEEGRFTHEMWLTLLYEKQDGRWQLVHEQATAVGGFPPPTQS</sequence>
<dbReference type="Pfam" id="PF14534">
    <property type="entry name" value="DUF4440"/>
    <property type="match status" value="1"/>
</dbReference>
<dbReference type="InterPro" id="IPR032710">
    <property type="entry name" value="NTF2-like_dom_sf"/>
</dbReference>
<protein>
    <submittedName>
        <fullName evidence="2">Uncharacterized protein DUF4440</fullName>
    </submittedName>
</protein>
<proteinExistence type="predicted"/>
<feature type="domain" description="DUF4440" evidence="1">
    <location>
        <begin position="49"/>
        <end position="156"/>
    </location>
</feature>
<dbReference type="Gene3D" id="3.10.450.50">
    <property type="match status" value="1"/>
</dbReference>
<dbReference type="InterPro" id="IPR027843">
    <property type="entry name" value="DUF4440"/>
</dbReference>
<name>A0A4V2S3U2_9ACTN</name>
<dbReference type="OrthoDB" id="8229197at2"/>
<reference evidence="2 3" key="1">
    <citation type="journal article" date="2015" name="Stand. Genomic Sci.">
        <title>Genomic Encyclopedia of Bacterial and Archaeal Type Strains, Phase III: the genomes of soil and plant-associated and newly described type strains.</title>
        <authorList>
            <person name="Whitman W.B."/>
            <person name="Woyke T."/>
            <person name="Klenk H.P."/>
            <person name="Zhou Y."/>
            <person name="Lilburn T.G."/>
            <person name="Beck B.J."/>
            <person name="De Vos P."/>
            <person name="Vandamme P."/>
            <person name="Eisen J.A."/>
            <person name="Garrity G."/>
            <person name="Hugenholtz P."/>
            <person name="Kyrpides N.C."/>
        </authorList>
    </citation>
    <scope>NUCLEOTIDE SEQUENCE [LARGE SCALE GENOMIC DNA]</scope>
    <source>
        <strain evidence="2 3">VKM Ac-2541</strain>
    </source>
</reference>
<accession>A0A4V2S3U2</accession>
<evidence type="ECO:0000259" key="1">
    <source>
        <dbReference type="Pfam" id="PF14534"/>
    </source>
</evidence>
<dbReference type="AlphaFoldDB" id="A0A4V2S3U2"/>
<comment type="caution">
    <text evidence="2">The sequence shown here is derived from an EMBL/GenBank/DDBJ whole genome shotgun (WGS) entry which is preliminary data.</text>
</comment>
<gene>
    <name evidence="2" type="ORF">EV646_108333</name>
</gene>
<dbReference type="SUPFAM" id="SSF54427">
    <property type="entry name" value="NTF2-like"/>
    <property type="match status" value="1"/>
</dbReference>
<dbReference type="Proteomes" id="UP000295573">
    <property type="component" value="Unassembled WGS sequence"/>
</dbReference>
<dbReference type="RefSeq" id="WP_132152185.1">
    <property type="nucleotide sequence ID" value="NZ_SLWR01000008.1"/>
</dbReference>
<organism evidence="2 3">
    <name type="scientific">Kribbella antiqua</name>
    <dbReference type="NCBI Taxonomy" id="2512217"/>
    <lineage>
        <taxon>Bacteria</taxon>
        <taxon>Bacillati</taxon>
        <taxon>Actinomycetota</taxon>
        <taxon>Actinomycetes</taxon>
        <taxon>Propionibacteriales</taxon>
        <taxon>Kribbellaceae</taxon>
        <taxon>Kribbella</taxon>
    </lineage>
</organism>